<keyword evidence="22" id="KW-1185">Reference proteome</keyword>
<dbReference type="CDD" id="cd00130">
    <property type="entry name" value="PAS"/>
    <property type="match status" value="1"/>
</dbReference>
<proteinExistence type="predicted"/>
<evidence type="ECO:0000256" key="14">
    <source>
        <dbReference type="ARBA" id="ARBA00023004"/>
    </source>
</evidence>
<dbReference type="Pfam" id="PF02518">
    <property type="entry name" value="HATPase_c"/>
    <property type="match status" value="1"/>
</dbReference>
<dbReference type="SMART" id="SM00387">
    <property type="entry name" value="HATPase_c"/>
    <property type="match status" value="1"/>
</dbReference>
<keyword evidence="7" id="KW-0963">Cytoplasm</keyword>
<evidence type="ECO:0000256" key="5">
    <source>
        <dbReference type="ARBA" id="ARBA00017322"/>
    </source>
</evidence>
<evidence type="ECO:0000256" key="4">
    <source>
        <dbReference type="ARBA" id="ARBA00012438"/>
    </source>
</evidence>
<gene>
    <name evidence="21" type="primary">liaS</name>
    <name evidence="21" type="ORF">MAMT_01343</name>
</gene>
<dbReference type="SMART" id="SM00091">
    <property type="entry name" value="PAS"/>
    <property type="match status" value="1"/>
</dbReference>
<dbReference type="PRINTS" id="PR00344">
    <property type="entry name" value="BCTRLSENSOR"/>
</dbReference>
<evidence type="ECO:0000313" key="21">
    <source>
        <dbReference type="EMBL" id="VVM06634.1"/>
    </source>
</evidence>
<dbReference type="GO" id="GO:0046983">
    <property type="term" value="F:protein dimerization activity"/>
    <property type="evidence" value="ECO:0007669"/>
    <property type="project" value="InterPro"/>
</dbReference>
<dbReference type="PROSITE" id="PS50109">
    <property type="entry name" value="HIS_KIN"/>
    <property type="match status" value="1"/>
</dbReference>
<keyword evidence="14" id="KW-0408">Iron</keyword>
<organism evidence="21 22">
    <name type="scientific">Methylacidimicrobium tartarophylax</name>
    <dbReference type="NCBI Taxonomy" id="1041768"/>
    <lineage>
        <taxon>Bacteria</taxon>
        <taxon>Pseudomonadati</taxon>
        <taxon>Verrucomicrobiota</taxon>
        <taxon>Methylacidimicrobium</taxon>
    </lineage>
</organism>
<evidence type="ECO:0000256" key="16">
    <source>
        <dbReference type="ARBA" id="ARBA00023014"/>
    </source>
</evidence>
<dbReference type="InterPro" id="IPR036890">
    <property type="entry name" value="HATPase_C_sf"/>
</dbReference>
<feature type="domain" description="Histidine kinase" evidence="19">
    <location>
        <begin position="176"/>
        <end position="367"/>
    </location>
</feature>
<dbReference type="AlphaFoldDB" id="A0A5E6MMI1"/>
<sequence length="379" mass="41517">MKRQAAKQEENGFSRVPCGLSVANCLGSERIQSFCSIAGWMHEMLDRMLEGMLVLNLDLSIEIANRAAAQIFGYRPDELVGQSLTSLLQTPEQFAIPSLHFPPRPAKSLIFGTGRHESLGRRKNGEVFPIELSVSQSIVEKQSTLTILIRDLTEKRVLEQSLFDAETRERLRIGQDIHDSLCQMLIGIHYQAELLQTKLSARSLPESALASRIGELVREASDCARALAQGLMPLAISPAQLPQALGELARKTREHSQTACRFALVGQPSIPDSATALQLYLIAQESIHNAIRHGKPDQIEILLGEGAGSLYLRIADDGGGMDAKAASGSGLGLRSMRYRARMIGGVIGFESKPKEGMIVLCTVPSGARAKEKKKRDRRK</sequence>
<dbReference type="PANTHER" id="PTHR24421:SF10">
    <property type="entry name" value="NITRATE_NITRITE SENSOR PROTEIN NARQ"/>
    <property type="match status" value="1"/>
</dbReference>
<comment type="cofactor">
    <cofactor evidence="2">
        <name>[4Fe-4S] cluster</name>
        <dbReference type="ChEBI" id="CHEBI:49883"/>
    </cofactor>
</comment>
<keyword evidence="12 21" id="KW-0418">Kinase</keyword>
<evidence type="ECO:0000256" key="11">
    <source>
        <dbReference type="ARBA" id="ARBA00022741"/>
    </source>
</evidence>
<dbReference type="InterPro" id="IPR050482">
    <property type="entry name" value="Sensor_HK_TwoCompSys"/>
</dbReference>
<dbReference type="SUPFAM" id="SSF55785">
    <property type="entry name" value="PYP-like sensor domain (PAS domain)"/>
    <property type="match status" value="1"/>
</dbReference>
<dbReference type="GO" id="GO:0046872">
    <property type="term" value="F:metal ion binding"/>
    <property type="evidence" value="ECO:0007669"/>
    <property type="project" value="UniProtKB-KW"/>
</dbReference>
<keyword evidence="13" id="KW-0067">ATP-binding</keyword>
<dbReference type="PROSITE" id="PS50112">
    <property type="entry name" value="PAS"/>
    <property type="match status" value="1"/>
</dbReference>
<keyword evidence="10" id="KW-0479">Metal-binding</keyword>
<dbReference type="RefSeq" id="WP_142660193.1">
    <property type="nucleotide sequence ID" value="NZ_CABFVA020000072.1"/>
</dbReference>
<evidence type="ECO:0000256" key="9">
    <source>
        <dbReference type="ARBA" id="ARBA00022679"/>
    </source>
</evidence>
<keyword evidence="15" id="KW-0902">Two-component regulatory system</keyword>
<keyword evidence="6" id="KW-0004">4Fe-4S</keyword>
<evidence type="ECO:0000256" key="13">
    <source>
        <dbReference type="ARBA" id="ARBA00022840"/>
    </source>
</evidence>
<dbReference type="PANTHER" id="PTHR24421">
    <property type="entry name" value="NITRATE/NITRITE SENSOR PROTEIN NARX-RELATED"/>
    <property type="match status" value="1"/>
</dbReference>
<dbReference type="OrthoDB" id="179764at2"/>
<dbReference type="InterPro" id="IPR000014">
    <property type="entry name" value="PAS"/>
</dbReference>
<dbReference type="Gene3D" id="1.20.5.1930">
    <property type="match status" value="1"/>
</dbReference>
<dbReference type="SUPFAM" id="SSF55874">
    <property type="entry name" value="ATPase domain of HSP90 chaperone/DNA topoisomerase II/histidine kinase"/>
    <property type="match status" value="1"/>
</dbReference>
<evidence type="ECO:0000313" key="22">
    <source>
        <dbReference type="Proteomes" id="UP000334923"/>
    </source>
</evidence>
<dbReference type="GO" id="GO:0016020">
    <property type="term" value="C:membrane"/>
    <property type="evidence" value="ECO:0007669"/>
    <property type="project" value="InterPro"/>
</dbReference>
<protein>
    <recommendedName>
        <fullName evidence="5">Oxygen sensor histidine kinase NreB</fullName>
        <ecNumber evidence="4">2.7.13.3</ecNumber>
    </recommendedName>
    <alternativeName>
        <fullName evidence="18">Nitrogen regulation protein B</fullName>
    </alternativeName>
</protein>
<dbReference type="InterPro" id="IPR005467">
    <property type="entry name" value="His_kinase_dom"/>
</dbReference>
<dbReference type="NCBIfam" id="TIGR00229">
    <property type="entry name" value="sensory_box"/>
    <property type="match status" value="1"/>
</dbReference>
<dbReference type="CDD" id="cd16917">
    <property type="entry name" value="HATPase_UhpB-NarQ-NarX-like"/>
    <property type="match status" value="1"/>
</dbReference>
<evidence type="ECO:0000256" key="12">
    <source>
        <dbReference type="ARBA" id="ARBA00022777"/>
    </source>
</evidence>
<keyword evidence="11" id="KW-0547">Nucleotide-binding</keyword>
<dbReference type="EMBL" id="CABFVA020000072">
    <property type="protein sequence ID" value="VVM06634.1"/>
    <property type="molecule type" value="Genomic_DNA"/>
</dbReference>
<evidence type="ECO:0000256" key="8">
    <source>
        <dbReference type="ARBA" id="ARBA00022553"/>
    </source>
</evidence>
<dbReference type="Gene3D" id="3.30.450.20">
    <property type="entry name" value="PAS domain"/>
    <property type="match status" value="1"/>
</dbReference>
<dbReference type="EC" id="2.7.13.3" evidence="4"/>
<dbReference type="Gene3D" id="3.30.565.10">
    <property type="entry name" value="Histidine kinase-like ATPase, C-terminal domain"/>
    <property type="match status" value="1"/>
</dbReference>
<evidence type="ECO:0000259" key="19">
    <source>
        <dbReference type="PROSITE" id="PS50109"/>
    </source>
</evidence>
<evidence type="ECO:0000256" key="18">
    <source>
        <dbReference type="ARBA" id="ARBA00030800"/>
    </source>
</evidence>
<keyword evidence="16" id="KW-0411">Iron-sulfur</keyword>
<dbReference type="Proteomes" id="UP000334923">
    <property type="component" value="Unassembled WGS sequence"/>
</dbReference>
<comment type="function">
    <text evidence="17">Member of the two-component regulatory system NreB/NreC involved in the control of dissimilatory nitrate/nitrite reduction in response to oxygen. NreB functions as a direct oxygen sensor histidine kinase which is autophosphorylated, in the absence of oxygen, probably at the conserved histidine residue, and transfers its phosphate group probably to a conserved aspartate residue of NreC. NreB/NreC activates the expression of the nitrate (narGHJI) and nitrite (nir) reductase operons, as well as the putative nitrate transporter gene narT.</text>
</comment>
<reference evidence="21 22" key="1">
    <citation type="submission" date="2019-09" db="EMBL/GenBank/DDBJ databases">
        <authorList>
            <person name="Cremers G."/>
        </authorList>
    </citation>
    <scope>NUCLEOTIDE SEQUENCE [LARGE SCALE GENOMIC DNA]</scope>
    <source>
        <strain evidence="21">4A</strain>
    </source>
</reference>
<comment type="subcellular location">
    <subcellularLocation>
        <location evidence="3">Cytoplasm</location>
    </subcellularLocation>
</comment>
<evidence type="ECO:0000256" key="3">
    <source>
        <dbReference type="ARBA" id="ARBA00004496"/>
    </source>
</evidence>
<evidence type="ECO:0000256" key="2">
    <source>
        <dbReference type="ARBA" id="ARBA00001966"/>
    </source>
</evidence>
<evidence type="ECO:0000256" key="6">
    <source>
        <dbReference type="ARBA" id="ARBA00022485"/>
    </source>
</evidence>
<evidence type="ECO:0000256" key="17">
    <source>
        <dbReference type="ARBA" id="ARBA00024827"/>
    </source>
</evidence>
<name>A0A5E6MMI1_9BACT</name>
<dbReference type="GO" id="GO:0005524">
    <property type="term" value="F:ATP binding"/>
    <property type="evidence" value="ECO:0007669"/>
    <property type="project" value="UniProtKB-KW"/>
</dbReference>
<dbReference type="InterPro" id="IPR003594">
    <property type="entry name" value="HATPase_dom"/>
</dbReference>
<dbReference type="GO" id="GO:0005737">
    <property type="term" value="C:cytoplasm"/>
    <property type="evidence" value="ECO:0007669"/>
    <property type="project" value="UniProtKB-SubCell"/>
</dbReference>
<dbReference type="GO" id="GO:0000155">
    <property type="term" value="F:phosphorelay sensor kinase activity"/>
    <property type="evidence" value="ECO:0007669"/>
    <property type="project" value="InterPro"/>
</dbReference>
<dbReference type="Pfam" id="PF13426">
    <property type="entry name" value="PAS_9"/>
    <property type="match status" value="1"/>
</dbReference>
<accession>A0A5E6MMI1</accession>
<dbReference type="InterPro" id="IPR011712">
    <property type="entry name" value="Sig_transdc_His_kin_sub3_dim/P"/>
</dbReference>
<keyword evidence="8" id="KW-0597">Phosphoprotein</keyword>
<dbReference type="InterPro" id="IPR004358">
    <property type="entry name" value="Sig_transdc_His_kin-like_C"/>
</dbReference>
<evidence type="ECO:0000256" key="10">
    <source>
        <dbReference type="ARBA" id="ARBA00022723"/>
    </source>
</evidence>
<dbReference type="GO" id="GO:0051539">
    <property type="term" value="F:4 iron, 4 sulfur cluster binding"/>
    <property type="evidence" value="ECO:0007669"/>
    <property type="project" value="UniProtKB-KW"/>
</dbReference>
<comment type="catalytic activity">
    <reaction evidence="1">
        <text>ATP + protein L-histidine = ADP + protein N-phospho-L-histidine.</text>
        <dbReference type="EC" id="2.7.13.3"/>
    </reaction>
</comment>
<evidence type="ECO:0000256" key="1">
    <source>
        <dbReference type="ARBA" id="ARBA00000085"/>
    </source>
</evidence>
<keyword evidence="9 21" id="KW-0808">Transferase</keyword>
<evidence type="ECO:0000256" key="7">
    <source>
        <dbReference type="ARBA" id="ARBA00022490"/>
    </source>
</evidence>
<dbReference type="Pfam" id="PF07730">
    <property type="entry name" value="HisKA_3"/>
    <property type="match status" value="1"/>
</dbReference>
<feature type="domain" description="PAS" evidence="20">
    <location>
        <begin position="41"/>
        <end position="92"/>
    </location>
</feature>
<evidence type="ECO:0000256" key="15">
    <source>
        <dbReference type="ARBA" id="ARBA00023012"/>
    </source>
</evidence>
<dbReference type="InterPro" id="IPR035965">
    <property type="entry name" value="PAS-like_dom_sf"/>
</dbReference>
<evidence type="ECO:0000259" key="20">
    <source>
        <dbReference type="PROSITE" id="PS50112"/>
    </source>
</evidence>